<comment type="subcellular location">
    <subcellularLocation>
        <location evidence="1">Cell membrane</location>
        <topology evidence="1">Multi-pass membrane protein</topology>
    </subcellularLocation>
</comment>
<evidence type="ECO:0000256" key="4">
    <source>
        <dbReference type="ARBA" id="ARBA00022475"/>
    </source>
</evidence>
<dbReference type="EMBL" id="JADBHS010000015">
    <property type="protein sequence ID" value="MBE2986955.1"/>
    <property type="molecule type" value="Genomic_DNA"/>
</dbReference>
<evidence type="ECO:0000256" key="5">
    <source>
        <dbReference type="ARBA" id="ARBA00022692"/>
    </source>
</evidence>
<feature type="transmembrane region" description="Helical" evidence="8">
    <location>
        <begin position="268"/>
        <end position="287"/>
    </location>
</feature>
<keyword evidence="6 8" id="KW-1133">Transmembrane helix</keyword>
<feature type="transmembrane region" description="Helical" evidence="8">
    <location>
        <begin position="170"/>
        <end position="196"/>
    </location>
</feature>
<dbReference type="SUPFAM" id="SSF81345">
    <property type="entry name" value="ABC transporter involved in vitamin B12 uptake, BtuC"/>
    <property type="match status" value="1"/>
</dbReference>
<keyword evidence="7 8" id="KW-0472">Membrane</keyword>
<dbReference type="PANTHER" id="PTHR30472">
    <property type="entry name" value="FERRIC ENTEROBACTIN TRANSPORT SYSTEM PERMEASE PROTEIN"/>
    <property type="match status" value="1"/>
</dbReference>
<dbReference type="GO" id="GO:0005886">
    <property type="term" value="C:plasma membrane"/>
    <property type="evidence" value="ECO:0007669"/>
    <property type="project" value="UniProtKB-SubCell"/>
</dbReference>
<evidence type="ECO:0000313" key="10">
    <source>
        <dbReference type="Proteomes" id="UP001318760"/>
    </source>
</evidence>
<keyword evidence="4" id="KW-1003">Cell membrane</keyword>
<dbReference type="PANTHER" id="PTHR30472:SF19">
    <property type="entry name" value="PETROBACTIN IMPORT SYSTEM PERMEASE PROTEIN YCLO"/>
    <property type="match status" value="1"/>
</dbReference>
<organism evidence="9 10">
    <name type="scientific">Campylobacter californiensis</name>
    <dbReference type="NCBI Taxonomy" id="1032243"/>
    <lineage>
        <taxon>Bacteria</taxon>
        <taxon>Pseudomonadati</taxon>
        <taxon>Campylobacterota</taxon>
        <taxon>Epsilonproteobacteria</taxon>
        <taxon>Campylobacterales</taxon>
        <taxon>Campylobacteraceae</taxon>
        <taxon>Campylobacter</taxon>
    </lineage>
</organism>
<dbReference type="Proteomes" id="UP001318760">
    <property type="component" value="Unassembled WGS sequence"/>
</dbReference>
<name>A0ABD4JJL8_9BACT</name>
<evidence type="ECO:0000256" key="7">
    <source>
        <dbReference type="ARBA" id="ARBA00023136"/>
    </source>
</evidence>
<feature type="transmembrane region" description="Helical" evidence="8">
    <location>
        <begin position="131"/>
        <end position="150"/>
    </location>
</feature>
<sequence length="320" mass="35609">MKALAHKKRILILVLATMIFCAFYLFYDINFKFFEYYMSIRLPKLGAILITAFCIGAATLVFQTIINNTIVTPCLLGMNSLYLVIHTTIVFFLGSTSVFASNKYISFFCDLVLMGTMATIIYSYLFRVTKFNVLYVLLAGTVMATFFLSLQSTMVRIMDPNEYETLLATLVASFSHVNADILGIAFILVVFLTLFYKKELEVLDVIALGKERAINLGVDYDRVISKLLLGVTLFITIATALVGPISFLGLIIANLARQILKTYKHSHLTLAAALVGMIVLVCGQLIVERIFDLAIPISVFVNIAGGIYFLYLLLANKGNQ</sequence>
<gene>
    <name evidence="9" type="ORF">CCAL12919_07465</name>
</gene>
<dbReference type="RefSeq" id="WP_336613550.1">
    <property type="nucleotide sequence ID" value="NZ_JADBHS010000015.1"/>
</dbReference>
<dbReference type="InterPro" id="IPR000522">
    <property type="entry name" value="ABC_transptr_permease_BtuC"/>
</dbReference>
<reference evidence="9 10" key="1">
    <citation type="submission" date="2020-10" db="EMBL/GenBank/DDBJ databases">
        <title>Campylobacter californiensis sp. nov. isolated from cattle and feral swine in California.</title>
        <authorList>
            <person name="Miller W.G."/>
        </authorList>
    </citation>
    <scope>NUCLEOTIDE SEQUENCE [LARGE SCALE GENOMIC DNA]</scope>
    <source>
        <strain evidence="9 10">RM12919</strain>
    </source>
</reference>
<feature type="transmembrane region" description="Helical" evidence="8">
    <location>
        <begin position="12"/>
        <end position="33"/>
    </location>
</feature>
<keyword evidence="3" id="KW-0813">Transport</keyword>
<comment type="similarity">
    <text evidence="2">Belongs to the binding-protein-dependent transport system permease family. FecCD subfamily.</text>
</comment>
<dbReference type="Pfam" id="PF01032">
    <property type="entry name" value="FecCD"/>
    <property type="match status" value="1"/>
</dbReference>
<evidence type="ECO:0000313" key="9">
    <source>
        <dbReference type="EMBL" id="MBE2986955.1"/>
    </source>
</evidence>
<evidence type="ECO:0000256" key="3">
    <source>
        <dbReference type="ARBA" id="ARBA00022448"/>
    </source>
</evidence>
<dbReference type="InterPro" id="IPR037294">
    <property type="entry name" value="ABC_BtuC-like"/>
</dbReference>
<protein>
    <submittedName>
        <fullName evidence="9">Iron chelate uptake ABC transporter family permease subunit</fullName>
    </submittedName>
</protein>
<dbReference type="AlphaFoldDB" id="A0ABD4JJL8"/>
<evidence type="ECO:0000256" key="8">
    <source>
        <dbReference type="SAM" id="Phobius"/>
    </source>
</evidence>
<keyword evidence="5 8" id="KW-0812">Transmembrane</keyword>
<comment type="caution">
    <text evidence="9">The sequence shown here is derived from an EMBL/GenBank/DDBJ whole genome shotgun (WGS) entry which is preliminary data.</text>
</comment>
<evidence type="ECO:0000256" key="1">
    <source>
        <dbReference type="ARBA" id="ARBA00004651"/>
    </source>
</evidence>
<evidence type="ECO:0000256" key="2">
    <source>
        <dbReference type="ARBA" id="ARBA00007935"/>
    </source>
</evidence>
<accession>A0ABD4JJL8</accession>
<feature type="transmembrane region" description="Helical" evidence="8">
    <location>
        <begin position="227"/>
        <end position="256"/>
    </location>
</feature>
<feature type="transmembrane region" description="Helical" evidence="8">
    <location>
        <begin position="45"/>
        <end position="66"/>
    </location>
</feature>
<dbReference type="Gene3D" id="1.10.3470.10">
    <property type="entry name" value="ABC transporter involved in vitamin B12 uptake, BtuC"/>
    <property type="match status" value="1"/>
</dbReference>
<evidence type="ECO:0000256" key="6">
    <source>
        <dbReference type="ARBA" id="ARBA00022989"/>
    </source>
</evidence>
<feature type="transmembrane region" description="Helical" evidence="8">
    <location>
        <begin position="107"/>
        <end position="125"/>
    </location>
</feature>
<feature type="transmembrane region" description="Helical" evidence="8">
    <location>
        <begin position="293"/>
        <end position="314"/>
    </location>
</feature>
<feature type="transmembrane region" description="Helical" evidence="8">
    <location>
        <begin position="81"/>
        <end position="100"/>
    </location>
</feature>
<proteinExistence type="inferred from homology"/>